<dbReference type="OrthoDB" id="107712at2"/>
<evidence type="ECO:0000313" key="4">
    <source>
        <dbReference type="Proteomes" id="UP000253606"/>
    </source>
</evidence>
<keyword evidence="4" id="KW-1185">Reference proteome</keyword>
<evidence type="ECO:0000256" key="1">
    <source>
        <dbReference type="ARBA" id="ARBA00022676"/>
    </source>
</evidence>
<evidence type="ECO:0000256" key="2">
    <source>
        <dbReference type="ARBA" id="ARBA00022679"/>
    </source>
</evidence>
<keyword evidence="1" id="KW-0328">Glycosyltransferase</keyword>
<evidence type="ECO:0000313" key="3">
    <source>
        <dbReference type="EMBL" id="AXC10747.1"/>
    </source>
</evidence>
<dbReference type="Gene3D" id="3.40.50.2000">
    <property type="entry name" value="Glycogen Phosphorylase B"/>
    <property type="match status" value="2"/>
</dbReference>
<dbReference type="FunFam" id="3.40.50.2000:FF:000072">
    <property type="entry name" value="Glycosyl transferase"/>
    <property type="match status" value="1"/>
</dbReference>
<dbReference type="AlphaFoldDB" id="A0A2Z5FW59"/>
<protein>
    <submittedName>
        <fullName evidence="3">Putative glycosyltransferase</fullName>
    </submittedName>
</protein>
<dbReference type="RefSeq" id="WP_114206315.1">
    <property type="nucleotide sequence ID" value="NZ_CP030840.1"/>
</dbReference>
<keyword evidence="2 3" id="KW-0808">Transferase</keyword>
<accession>A0A2Z5FW59</accession>
<sequence>MKFAIYTALSHSHIRVMSALAKELETFGHSVCAIGMEDHAPVFHSLDMEFFPVCLREFPRGELQRRYEPVREMYGMDALRATSAVGCDVVAGVLKDGERAVRASGADALLLDTSARGLEVIAMHMGMPFAHVSAQLHDDYSGVTPHWFFDWPPETSSEAIERNKNNLNFLRELGAPARSAALDYLAARNIHPDLTTPYPFFLSTDTWITQVPKEFDFENQLWPEHLFHAGLISPREQSSAIDFPWERLTGESLIYVSMGTMLTNAKQRLRMAVQAAQGAGRQVVVSTGPQIGVEEIGPLAANTIVLPYVPQTGILERAELFVTHGGLNSVLESLYRGVPLVVLPISFDQPGVAARVAYHGVGEFLNAQLLNQKLLTETIVSVLGNPSYKEAARKLQAKIAWQDGAQRAAKHLHKVMHR</sequence>
<dbReference type="PANTHER" id="PTHR48043:SF145">
    <property type="entry name" value="FI06409P-RELATED"/>
    <property type="match status" value="1"/>
</dbReference>
<dbReference type="SUPFAM" id="SSF53756">
    <property type="entry name" value="UDP-Glycosyltransferase/glycogen phosphorylase"/>
    <property type="match status" value="1"/>
</dbReference>
<dbReference type="KEGG" id="abas:ACPOL_1399"/>
<dbReference type="GO" id="GO:0008194">
    <property type="term" value="F:UDP-glycosyltransferase activity"/>
    <property type="evidence" value="ECO:0007669"/>
    <property type="project" value="InterPro"/>
</dbReference>
<dbReference type="InterPro" id="IPR002213">
    <property type="entry name" value="UDP_glucos_trans"/>
</dbReference>
<dbReference type="GO" id="GO:0016758">
    <property type="term" value="F:hexosyltransferase activity"/>
    <property type="evidence" value="ECO:0007669"/>
    <property type="project" value="UniProtKB-ARBA"/>
</dbReference>
<gene>
    <name evidence="3" type="ORF">ACPOL_1399</name>
</gene>
<dbReference type="Pfam" id="PF00201">
    <property type="entry name" value="UDPGT"/>
    <property type="match status" value="1"/>
</dbReference>
<dbReference type="Proteomes" id="UP000253606">
    <property type="component" value="Chromosome"/>
</dbReference>
<reference evidence="3 4" key="1">
    <citation type="journal article" date="2018" name="Front. Microbiol.">
        <title>Hydrolytic Capabilities as a Key to Environmental Success: Chitinolytic and Cellulolytic Acidobacteria From Acidic Sub-arctic Soils and Boreal Peatlands.</title>
        <authorList>
            <person name="Belova S.E."/>
            <person name="Ravin N.V."/>
            <person name="Pankratov T.A."/>
            <person name="Rakitin A.L."/>
            <person name="Ivanova A.A."/>
            <person name="Beletsky A.V."/>
            <person name="Mardanov A.V."/>
            <person name="Sinninghe Damste J.S."/>
            <person name="Dedysh S.N."/>
        </authorList>
    </citation>
    <scope>NUCLEOTIDE SEQUENCE [LARGE SCALE GENOMIC DNA]</scope>
    <source>
        <strain evidence="3 4">SBC82</strain>
    </source>
</reference>
<dbReference type="EMBL" id="CP030840">
    <property type="protein sequence ID" value="AXC10747.1"/>
    <property type="molecule type" value="Genomic_DNA"/>
</dbReference>
<organism evidence="3 4">
    <name type="scientific">Acidisarcina polymorpha</name>
    <dbReference type="NCBI Taxonomy" id="2211140"/>
    <lineage>
        <taxon>Bacteria</taxon>
        <taxon>Pseudomonadati</taxon>
        <taxon>Acidobacteriota</taxon>
        <taxon>Terriglobia</taxon>
        <taxon>Terriglobales</taxon>
        <taxon>Acidobacteriaceae</taxon>
        <taxon>Acidisarcina</taxon>
    </lineage>
</organism>
<name>A0A2Z5FW59_9BACT</name>
<dbReference type="PANTHER" id="PTHR48043">
    <property type="entry name" value="EG:EG0003.4 PROTEIN-RELATED"/>
    <property type="match status" value="1"/>
</dbReference>
<proteinExistence type="predicted"/>
<dbReference type="InterPro" id="IPR050271">
    <property type="entry name" value="UDP-glycosyltransferase"/>
</dbReference>
<dbReference type="CDD" id="cd03784">
    <property type="entry name" value="GT1_Gtf-like"/>
    <property type="match status" value="1"/>
</dbReference>